<feature type="domain" description="BZIP" evidence="8">
    <location>
        <begin position="148"/>
        <end position="211"/>
    </location>
</feature>
<keyword evidence="6" id="KW-0539">Nucleus</keyword>
<evidence type="ECO:0000313" key="10">
    <source>
        <dbReference type="Proteomes" id="UP000327013"/>
    </source>
</evidence>
<dbReference type="Pfam" id="PF00170">
    <property type="entry name" value="bZIP_1"/>
    <property type="match status" value="1"/>
</dbReference>
<evidence type="ECO:0000256" key="7">
    <source>
        <dbReference type="SAM" id="Coils"/>
    </source>
</evidence>
<reference evidence="9 10" key="1">
    <citation type="submission" date="2019-06" db="EMBL/GenBank/DDBJ databases">
        <title>A chromosomal-level reference genome of Carpinus fangiana (Coryloideae, Betulaceae).</title>
        <authorList>
            <person name="Yang X."/>
            <person name="Wang Z."/>
            <person name="Zhang L."/>
            <person name="Hao G."/>
            <person name="Liu J."/>
            <person name="Yang Y."/>
        </authorList>
    </citation>
    <scope>NUCLEOTIDE SEQUENCE [LARGE SCALE GENOMIC DNA]</scope>
    <source>
        <strain evidence="9">Cfa_2016G</strain>
        <tissue evidence="9">Leaf</tissue>
    </source>
</reference>
<evidence type="ECO:0000313" key="9">
    <source>
        <dbReference type="EMBL" id="KAE8008472.1"/>
    </source>
</evidence>
<dbReference type="OrthoDB" id="1422011at2759"/>
<dbReference type="GO" id="GO:0003700">
    <property type="term" value="F:DNA-binding transcription factor activity"/>
    <property type="evidence" value="ECO:0007669"/>
    <property type="project" value="InterPro"/>
</dbReference>
<accession>A0A5N6QRB6</accession>
<dbReference type="PROSITE" id="PS50217">
    <property type="entry name" value="BZIP"/>
    <property type="match status" value="1"/>
</dbReference>
<evidence type="ECO:0000256" key="2">
    <source>
        <dbReference type="ARBA" id="ARBA00007163"/>
    </source>
</evidence>
<dbReference type="InterPro" id="IPR044827">
    <property type="entry name" value="GBF-like"/>
</dbReference>
<evidence type="ECO:0000256" key="3">
    <source>
        <dbReference type="ARBA" id="ARBA00023015"/>
    </source>
</evidence>
<dbReference type="GO" id="GO:0043565">
    <property type="term" value="F:sequence-specific DNA binding"/>
    <property type="evidence" value="ECO:0007669"/>
    <property type="project" value="InterPro"/>
</dbReference>
<comment type="similarity">
    <text evidence="2">Belongs to the bZIP family.</text>
</comment>
<dbReference type="PANTHER" id="PTHR45967:SF38">
    <property type="entry name" value="G-BOX-BINDING FACTOR 2"/>
    <property type="match status" value="1"/>
</dbReference>
<keyword evidence="5" id="KW-0804">Transcription</keyword>
<sequence length="222" mass="25295">MPQYGPALQYHVLYNKEVNANPNIVRVMDQEKVKRQLHVLEIMVLHEVESLICFAKLFLNSAASGSVCSSDESDDTNQEFSASERQRFNQLLADGVVSQKNATVQYHVPNTDLALQVLVATTSETDLNLRMRHSASSAQTILMKEEHELKKERRKQSNRESARRLRLHRQQECEKLQAVVEILRTESSMLKDELMRLSEDSGNLGDENNSIMVHHLNPASLL</sequence>
<proteinExistence type="inferred from homology"/>
<dbReference type="AlphaFoldDB" id="A0A5N6QRB6"/>
<evidence type="ECO:0000256" key="5">
    <source>
        <dbReference type="ARBA" id="ARBA00023163"/>
    </source>
</evidence>
<dbReference type="SMART" id="SM00338">
    <property type="entry name" value="BRLZ"/>
    <property type="match status" value="1"/>
</dbReference>
<evidence type="ECO:0000259" key="8">
    <source>
        <dbReference type="PROSITE" id="PS50217"/>
    </source>
</evidence>
<name>A0A5N6QRB6_9ROSI</name>
<dbReference type="GO" id="GO:0005634">
    <property type="term" value="C:nucleus"/>
    <property type="evidence" value="ECO:0007669"/>
    <property type="project" value="UniProtKB-SubCell"/>
</dbReference>
<dbReference type="SUPFAM" id="SSF57959">
    <property type="entry name" value="Leucine zipper domain"/>
    <property type="match status" value="1"/>
</dbReference>
<dbReference type="InterPro" id="IPR004827">
    <property type="entry name" value="bZIP"/>
</dbReference>
<keyword evidence="7" id="KW-0175">Coiled coil</keyword>
<dbReference type="EMBL" id="CM017322">
    <property type="protein sequence ID" value="KAE8008472.1"/>
    <property type="molecule type" value="Genomic_DNA"/>
</dbReference>
<organism evidence="9 10">
    <name type="scientific">Carpinus fangiana</name>
    <dbReference type="NCBI Taxonomy" id="176857"/>
    <lineage>
        <taxon>Eukaryota</taxon>
        <taxon>Viridiplantae</taxon>
        <taxon>Streptophyta</taxon>
        <taxon>Embryophyta</taxon>
        <taxon>Tracheophyta</taxon>
        <taxon>Spermatophyta</taxon>
        <taxon>Magnoliopsida</taxon>
        <taxon>eudicotyledons</taxon>
        <taxon>Gunneridae</taxon>
        <taxon>Pentapetalae</taxon>
        <taxon>rosids</taxon>
        <taxon>fabids</taxon>
        <taxon>Fagales</taxon>
        <taxon>Betulaceae</taxon>
        <taxon>Carpinus</taxon>
    </lineage>
</organism>
<dbReference type="CDD" id="cd14702">
    <property type="entry name" value="bZIP_plant_GBF1"/>
    <property type="match status" value="1"/>
</dbReference>
<protein>
    <recommendedName>
        <fullName evidence="8">BZIP domain-containing protein</fullName>
    </recommendedName>
</protein>
<dbReference type="InterPro" id="IPR046347">
    <property type="entry name" value="bZIP_sf"/>
</dbReference>
<keyword evidence="3" id="KW-0805">Transcription regulation</keyword>
<keyword evidence="4" id="KW-0238">DNA-binding</keyword>
<dbReference type="PANTHER" id="PTHR45967">
    <property type="entry name" value="G-BOX-BINDING FACTOR 3-RELATED"/>
    <property type="match status" value="1"/>
</dbReference>
<evidence type="ECO:0000256" key="4">
    <source>
        <dbReference type="ARBA" id="ARBA00023125"/>
    </source>
</evidence>
<keyword evidence="10" id="KW-1185">Reference proteome</keyword>
<dbReference type="Gene3D" id="1.20.5.170">
    <property type="match status" value="1"/>
</dbReference>
<evidence type="ECO:0000256" key="6">
    <source>
        <dbReference type="ARBA" id="ARBA00023242"/>
    </source>
</evidence>
<dbReference type="InterPro" id="IPR045314">
    <property type="entry name" value="bZIP_plant_GBF1"/>
</dbReference>
<dbReference type="Proteomes" id="UP000327013">
    <property type="component" value="Chromosome 2"/>
</dbReference>
<feature type="coiled-coil region" evidence="7">
    <location>
        <begin position="173"/>
        <end position="200"/>
    </location>
</feature>
<evidence type="ECO:0000256" key="1">
    <source>
        <dbReference type="ARBA" id="ARBA00004123"/>
    </source>
</evidence>
<gene>
    <name evidence="9" type="ORF">FH972_004979</name>
</gene>
<comment type="subcellular location">
    <subcellularLocation>
        <location evidence="1">Nucleus</location>
    </subcellularLocation>
</comment>